<dbReference type="EMBL" id="JAIZAY010000015">
    <property type="protein sequence ID" value="KAJ8028385.1"/>
    <property type="molecule type" value="Genomic_DNA"/>
</dbReference>
<organism evidence="2 3">
    <name type="scientific">Holothuria leucospilota</name>
    <name type="common">Black long sea cucumber</name>
    <name type="synonym">Mertensiothuria leucospilota</name>
    <dbReference type="NCBI Taxonomy" id="206669"/>
    <lineage>
        <taxon>Eukaryota</taxon>
        <taxon>Metazoa</taxon>
        <taxon>Echinodermata</taxon>
        <taxon>Eleutherozoa</taxon>
        <taxon>Echinozoa</taxon>
        <taxon>Holothuroidea</taxon>
        <taxon>Aspidochirotacea</taxon>
        <taxon>Aspidochirotida</taxon>
        <taxon>Holothuriidae</taxon>
        <taxon>Holothuria</taxon>
    </lineage>
</organism>
<sequence>MASTSKKRKSTEKEQKKNVQKGEAGCVVLNVGGTKYMTSEDTLKDLNLGDDEPLVTDREGNIFIDRDGVLFRYILSYLRSNKEELHLPDEFLEHDALEAEAKFFGLTQMAQGVIYKKKNVRKAKAGCVVLNVGGTKYMTSEDTLKDLNLSDEELRVTDREGNIFIDRDGTHFRFILNYLRSNKEELHLPEDFLEYNALEAEAKFFGLTRMAKSVIDKKVWENEYCFKTQLLGKLDTLPK</sequence>
<dbReference type="PANTHER" id="PTHR14499:SF136">
    <property type="entry name" value="GH08630P"/>
    <property type="match status" value="1"/>
</dbReference>
<evidence type="ECO:0000259" key="1">
    <source>
        <dbReference type="SMART" id="SM00225"/>
    </source>
</evidence>
<feature type="domain" description="BTB" evidence="1">
    <location>
        <begin position="126"/>
        <end position="223"/>
    </location>
</feature>
<dbReference type="InterPro" id="IPR000210">
    <property type="entry name" value="BTB/POZ_dom"/>
</dbReference>
<comment type="caution">
    <text evidence="2">The sequence shown here is derived from an EMBL/GenBank/DDBJ whole genome shotgun (WGS) entry which is preliminary data.</text>
</comment>
<evidence type="ECO:0000313" key="2">
    <source>
        <dbReference type="EMBL" id="KAJ8028385.1"/>
    </source>
</evidence>
<dbReference type="PANTHER" id="PTHR14499">
    <property type="entry name" value="POTASSIUM CHANNEL TETRAMERIZATION DOMAIN-CONTAINING"/>
    <property type="match status" value="1"/>
</dbReference>
<name>A0A9Q1BKY2_HOLLE</name>
<protein>
    <submittedName>
        <fullName evidence="2">BTB/POZ domain-containing protein KCTD6</fullName>
    </submittedName>
</protein>
<feature type="domain" description="BTB" evidence="1">
    <location>
        <begin position="25"/>
        <end position="122"/>
    </location>
</feature>
<dbReference type="Proteomes" id="UP001152320">
    <property type="component" value="Chromosome 15"/>
</dbReference>
<accession>A0A9Q1BKY2</accession>
<dbReference type="InterPro" id="IPR003131">
    <property type="entry name" value="T1-type_BTB"/>
</dbReference>
<dbReference type="Gene3D" id="3.30.710.10">
    <property type="entry name" value="Potassium Channel Kv1.1, Chain A"/>
    <property type="match status" value="2"/>
</dbReference>
<dbReference type="GO" id="GO:0051260">
    <property type="term" value="P:protein homooligomerization"/>
    <property type="evidence" value="ECO:0007669"/>
    <property type="project" value="InterPro"/>
</dbReference>
<dbReference type="AlphaFoldDB" id="A0A9Q1BKY2"/>
<dbReference type="SUPFAM" id="SSF54695">
    <property type="entry name" value="POZ domain"/>
    <property type="match status" value="2"/>
</dbReference>
<dbReference type="InterPro" id="IPR011333">
    <property type="entry name" value="SKP1/BTB/POZ_sf"/>
</dbReference>
<proteinExistence type="predicted"/>
<dbReference type="Pfam" id="PF02214">
    <property type="entry name" value="BTB_2"/>
    <property type="match status" value="2"/>
</dbReference>
<dbReference type="SMART" id="SM00225">
    <property type="entry name" value="BTB"/>
    <property type="match status" value="2"/>
</dbReference>
<gene>
    <name evidence="2" type="ORF">HOLleu_30601</name>
</gene>
<keyword evidence="3" id="KW-1185">Reference proteome</keyword>
<dbReference type="CDD" id="cd18316">
    <property type="entry name" value="BTB_POZ_KCTD-like"/>
    <property type="match status" value="2"/>
</dbReference>
<reference evidence="2" key="1">
    <citation type="submission" date="2021-10" db="EMBL/GenBank/DDBJ databases">
        <title>Tropical sea cucumber genome reveals ecological adaptation and Cuvierian tubules defense mechanism.</title>
        <authorList>
            <person name="Chen T."/>
        </authorList>
    </citation>
    <scope>NUCLEOTIDE SEQUENCE</scope>
    <source>
        <strain evidence="2">Nanhai2018</strain>
        <tissue evidence="2">Muscle</tissue>
    </source>
</reference>
<evidence type="ECO:0000313" key="3">
    <source>
        <dbReference type="Proteomes" id="UP001152320"/>
    </source>
</evidence>
<dbReference type="OrthoDB" id="2414723at2759"/>